<feature type="non-terminal residue" evidence="1">
    <location>
        <position position="1"/>
    </location>
</feature>
<evidence type="ECO:0000313" key="1">
    <source>
        <dbReference type="EMBL" id="SUZ62563.1"/>
    </source>
</evidence>
<protein>
    <submittedName>
        <fullName evidence="1">Uncharacterized protein</fullName>
    </submittedName>
</protein>
<dbReference type="AlphaFoldDB" id="A0A381PAP4"/>
<name>A0A381PAP4_9ZZZZ</name>
<gene>
    <name evidence="1" type="ORF">METZ01_LOCUS15417</name>
</gene>
<organism evidence="1">
    <name type="scientific">marine metagenome</name>
    <dbReference type="NCBI Taxonomy" id="408172"/>
    <lineage>
        <taxon>unclassified sequences</taxon>
        <taxon>metagenomes</taxon>
        <taxon>ecological metagenomes</taxon>
    </lineage>
</organism>
<feature type="non-terminal residue" evidence="1">
    <location>
        <position position="24"/>
    </location>
</feature>
<accession>A0A381PAP4</accession>
<sequence length="24" mass="2571">VSPIRKANAYAGDIVSYFGNYAGH</sequence>
<reference evidence="1" key="1">
    <citation type="submission" date="2018-05" db="EMBL/GenBank/DDBJ databases">
        <authorList>
            <person name="Lanie J.A."/>
            <person name="Ng W.-L."/>
            <person name="Kazmierczak K.M."/>
            <person name="Andrzejewski T.M."/>
            <person name="Davidsen T.M."/>
            <person name="Wayne K.J."/>
            <person name="Tettelin H."/>
            <person name="Glass J.I."/>
            <person name="Rusch D."/>
            <person name="Podicherti R."/>
            <person name="Tsui H.-C.T."/>
            <person name="Winkler M.E."/>
        </authorList>
    </citation>
    <scope>NUCLEOTIDE SEQUENCE</scope>
</reference>
<dbReference type="EMBL" id="UINC01000878">
    <property type="protein sequence ID" value="SUZ62563.1"/>
    <property type="molecule type" value="Genomic_DNA"/>
</dbReference>
<proteinExistence type="predicted"/>